<dbReference type="GO" id="GO:0003723">
    <property type="term" value="F:RNA binding"/>
    <property type="evidence" value="ECO:0007669"/>
    <property type="project" value="UniProtKB-UniRule"/>
</dbReference>
<feature type="domain" description="RRM" evidence="11">
    <location>
        <begin position="192"/>
        <end position="292"/>
    </location>
</feature>
<dbReference type="GO" id="GO:0006397">
    <property type="term" value="P:mRNA processing"/>
    <property type="evidence" value="ECO:0007669"/>
    <property type="project" value="UniProtKB-KW"/>
</dbReference>
<dbReference type="InterPro" id="IPR012677">
    <property type="entry name" value="Nucleotide-bd_a/b_plait_sf"/>
</dbReference>
<keyword evidence="3" id="KW-0677">Repeat</keyword>
<dbReference type="STRING" id="53468.A0A0R3UIT4"/>
<keyword evidence="13" id="KW-1185">Reference proteome</keyword>
<keyword evidence="5" id="KW-0804">Transcription</keyword>
<dbReference type="CDD" id="cd19609">
    <property type="entry name" value="NTD_TDP-43"/>
    <property type="match status" value="1"/>
</dbReference>
<feature type="domain" description="RRM" evidence="11">
    <location>
        <begin position="105"/>
        <end position="201"/>
    </location>
</feature>
<dbReference type="Proteomes" id="UP000267029">
    <property type="component" value="Unassembled WGS sequence"/>
</dbReference>
<feature type="region of interest" description="Disordered" evidence="9">
    <location>
        <begin position="396"/>
        <end position="415"/>
    </location>
</feature>
<dbReference type="CDD" id="cd12321">
    <property type="entry name" value="RRM1_TDP43"/>
    <property type="match status" value="1"/>
</dbReference>
<gene>
    <name evidence="12" type="ORF">MCOS_LOCUS7366</name>
</gene>
<organism evidence="12 13">
    <name type="scientific">Mesocestoides corti</name>
    <name type="common">Flatworm</name>
    <dbReference type="NCBI Taxonomy" id="53468"/>
    <lineage>
        <taxon>Eukaryota</taxon>
        <taxon>Metazoa</taxon>
        <taxon>Spiralia</taxon>
        <taxon>Lophotrochozoa</taxon>
        <taxon>Platyhelminthes</taxon>
        <taxon>Cestoda</taxon>
        <taxon>Eucestoda</taxon>
        <taxon>Cyclophyllidea</taxon>
        <taxon>Mesocestoididae</taxon>
        <taxon>Mesocestoides</taxon>
    </lineage>
</organism>
<dbReference type="InterPro" id="IPR041105">
    <property type="entry name" value="TDP-43_N"/>
</dbReference>
<dbReference type="OrthoDB" id="2020831at2759"/>
<dbReference type="GO" id="GO:0000785">
    <property type="term" value="C:chromatin"/>
    <property type="evidence" value="ECO:0007669"/>
    <property type="project" value="TreeGrafter"/>
</dbReference>
<evidence type="ECO:0000256" key="4">
    <source>
        <dbReference type="ARBA" id="ARBA00023015"/>
    </source>
</evidence>
<evidence type="ECO:0000313" key="13">
    <source>
        <dbReference type="Proteomes" id="UP000267029"/>
    </source>
</evidence>
<keyword evidence="10" id="KW-0472">Membrane</keyword>
<comment type="subcellular location">
    <subcellularLocation>
        <location evidence="1">Nucleus</location>
    </subcellularLocation>
</comment>
<name>A0A0R3UIT4_MESCO</name>
<evidence type="ECO:0000256" key="10">
    <source>
        <dbReference type="SAM" id="Phobius"/>
    </source>
</evidence>
<keyword evidence="8" id="KW-0694">RNA-binding</keyword>
<dbReference type="Pfam" id="PF18694">
    <property type="entry name" value="TDP-43_N"/>
    <property type="match status" value="1"/>
</dbReference>
<keyword evidence="4" id="KW-0805">Transcription regulation</keyword>
<evidence type="ECO:0000256" key="2">
    <source>
        <dbReference type="ARBA" id="ARBA00022664"/>
    </source>
</evidence>
<evidence type="ECO:0000256" key="6">
    <source>
        <dbReference type="ARBA" id="ARBA00023187"/>
    </source>
</evidence>
<dbReference type="GO" id="GO:0005654">
    <property type="term" value="C:nucleoplasm"/>
    <property type="evidence" value="ECO:0007669"/>
    <property type="project" value="TreeGrafter"/>
</dbReference>
<dbReference type="Pfam" id="PF00076">
    <property type="entry name" value="RRM_1"/>
    <property type="match status" value="2"/>
</dbReference>
<dbReference type="PROSITE" id="PS50102">
    <property type="entry name" value="RRM"/>
    <property type="match status" value="2"/>
</dbReference>
<sequence>MCCDISYIQVCEDDGAPVELPLEEDKTLLLSTLTAQFPRATGLKYQSETGCMRGVRLSDGRIYPPPDGWLNRIYKIVVAYTKRKGEDEENDKFVKTKRLDGKKCTDLIVLNLPWRVEESTLKTYFSRFGDVVMAQVKRDPNTNQSRGYGFIRFRDYDAQVMCLAERHFIESRWCDVRIPISKVEGDRQEVNRKLHIGQLTEDITSDMLRDHFSQFGQVSSLLLLLLCLVLLLLLLFWPERNVDWRKITDVFVPRPFRSFAFITFDDPDVAASLLGQEQVINGHTLTVGSAVPKMPVFVHQGQQHGHAGGGGGGHGNMMHSMYHAAAAAAAHGGPQGLPWSAWQQPFGAYGAYGDEGSGPQNPRSRYNGPSLVPGMSPSAMSTAAALASQYTRAHQSHGGGYIRQRSNGQSCSSYQGGDNPTLATLNILTHPSVVAAIVNAAKGEGVSNGQSSTRDA</sequence>
<proteinExistence type="predicted"/>
<keyword evidence="6" id="KW-0508">mRNA splicing</keyword>
<keyword evidence="10" id="KW-1133">Transmembrane helix</keyword>
<evidence type="ECO:0000256" key="7">
    <source>
        <dbReference type="ARBA" id="ARBA00023242"/>
    </source>
</evidence>
<dbReference type="InterPro" id="IPR035979">
    <property type="entry name" value="RBD_domain_sf"/>
</dbReference>
<evidence type="ECO:0000256" key="8">
    <source>
        <dbReference type="PROSITE-ProRule" id="PRU00176"/>
    </source>
</evidence>
<dbReference type="PANTHER" id="PTHR48033">
    <property type="entry name" value="RNA-BINDING (RRM/RBD/RNP MOTIFS) FAMILY PROTEIN"/>
    <property type="match status" value="1"/>
</dbReference>
<evidence type="ECO:0000256" key="5">
    <source>
        <dbReference type="ARBA" id="ARBA00023163"/>
    </source>
</evidence>
<dbReference type="InterPro" id="IPR000504">
    <property type="entry name" value="RRM_dom"/>
</dbReference>
<keyword evidence="10" id="KW-0812">Transmembrane</keyword>
<reference evidence="12 13" key="1">
    <citation type="submission" date="2018-10" db="EMBL/GenBank/DDBJ databases">
        <authorList>
            <consortium name="Pathogen Informatics"/>
        </authorList>
    </citation>
    <scope>NUCLEOTIDE SEQUENCE [LARGE SCALE GENOMIC DNA]</scope>
</reference>
<feature type="compositionally biased region" description="Polar residues" evidence="9">
    <location>
        <begin position="404"/>
        <end position="415"/>
    </location>
</feature>
<dbReference type="EMBL" id="UXSR01005356">
    <property type="protein sequence ID" value="VDD81363.1"/>
    <property type="molecule type" value="Genomic_DNA"/>
</dbReference>
<dbReference type="PANTHER" id="PTHR48033:SF9">
    <property type="entry name" value="TAR DNA-BINDING PROTEIN 43"/>
    <property type="match status" value="1"/>
</dbReference>
<evidence type="ECO:0000259" key="11">
    <source>
        <dbReference type="PROSITE" id="PS50102"/>
    </source>
</evidence>
<accession>A0A0R3UIT4</accession>
<keyword evidence="7" id="KW-0539">Nucleus</keyword>
<protein>
    <recommendedName>
        <fullName evidence="11">RRM domain-containing protein</fullName>
    </recommendedName>
</protein>
<dbReference type="Gene3D" id="3.30.70.330">
    <property type="match status" value="2"/>
</dbReference>
<evidence type="ECO:0000256" key="9">
    <source>
        <dbReference type="SAM" id="MobiDB-lite"/>
    </source>
</evidence>
<dbReference type="GO" id="GO:0010468">
    <property type="term" value="P:regulation of gene expression"/>
    <property type="evidence" value="ECO:0007669"/>
    <property type="project" value="TreeGrafter"/>
</dbReference>
<feature type="transmembrane region" description="Helical" evidence="10">
    <location>
        <begin position="215"/>
        <end position="237"/>
    </location>
</feature>
<evidence type="ECO:0000256" key="3">
    <source>
        <dbReference type="ARBA" id="ARBA00022737"/>
    </source>
</evidence>
<dbReference type="AlphaFoldDB" id="A0A0R3UIT4"/>
<dbReference type="SUPFAM" id="SSF54928">
    <property type="entry name" value="RNA-binding domain, RBD"/>
    <property type="match status" value="2"/>
</dbReference>
<evidence type="ECO:0000313" key="12">
    <source>
        <dbReference type="EMBL" id="VDD81363.1"/>
    </source>
</evidence>
<evidence type="ECO:0000256" key="1">
    <source>
        <dbReference type="ARBA" id="ARBA00004123"/>
    </source>
</evidence>
<dbReference type="GO" id="GO:0008380">
    <property type="term" value="P:RNA splicing"/>
    <property type="evidence" value="ECO:0007669"/>
    <property type="project" value="UniProtKB-KW"/>
</dbReference>
<keyword evidence="2" id="KW-0507">mRNA processing</keyword>
<dbReference type="SMART" id="SM00360">
    <property type="entry name" value="RRM"/>
    <property type="match status" value="2"/>
</dbReference>